<dbReference type="Proteomes" id="UP000046395">
    <property type="component" value="Unassembled WGS sequence"/>
</dbReference>
<name>A0A5S6Q831_TRIMR</name>
<feature type="compositionally biased region" description="Low complexity" evidence="1">
    <location>
        <begin position="64"/>
        <end position="76"/>
    </location>
</feature>
<keyword evidence="2" id="KW-1185">Reference proteome</keyword>
<organism evidence="2 3">
    <name type="scientific">Trichuris muris</name>
    <name type="common">Mouse whipworm</name>
    <dbReference type="NCBI Taxonomy" id="70415"/>
    <lineage>
        <taxon>Eukaryota</taxon>
        <taxon>Metazoa</taxon>
        <taxon>Ecdysozoa</taxon>
        <taxon>Nematoda</taxon>
        <taxon>Enoplea</taxon>
        <taxon>Dorylaimia</taxon>
        <taxon>Trichinellida</taxon>
        <taxon>Trichuridae</taxon>
        <taxon>Trichuris</taxon>
    </lineage>
</organism>
<feature type="compositionally biased region" description="Basic and acidic residues" evidence="1">
    <location>
        <begin position="119"/>
        <end position="130"/>
    </location>
</feature>
<feature type="region of interest" description="Disordered" evidence="1">
    <location>
        <begin position="48"/>
        <end position="130"/>
    </location>
</feature>
<dbReference type="AlphaFoldDB" id="A0A5S6Q831"/>
<accession>A0A5S6Q831</accession>
<evidence type="ECO:0000313" key="3">
    <source>
        <dbReference type="WBParaSite" id="TMUE_1000003374.1"/>
    </source>
</evidence>
<sequence>MVAGARLSVDNCNPGWGNGDAKAAPIGPHIRVASPLCALSRHRRVRAPATAVAVRARRKNGKLGNNRGRTTSGGRRPALFTSRDATPPARLPKERANKAVPTVGQRPPLLPGTRAVAPRARDGRPRRNNN</sequence>
<evidence type="ECO:0000256" key="1">
    <source>
        <dbReference type="SAM" id="MobiDB-lite"/>
    </source>
</evidence>
<proteinExistence type="predicted"/>
<protein>
    <submittedName>
        <fullName evidence="3">Uncharacterized protein</fullName>
    </submittedName>
</protein>
<reference evidence="3" key="1">
    <citation type="submission" date="2019-12" db="UniProtKB">
        <authorList>
            <consortium name="WormBaseParasite"/>
        </authorList>
    </citation>
    <scope>IDENTIFICATION</scope>
</reference>
<evidence type="ECO:0000313" key="2">
    <source>
        <dbReference type="Proteomes" id="UP000046395"/>
    </source>
</evidence>
<dbReference type="WBParaSite" id="TMUE_1000003374.1">
    <property type="protein sequence ID" value="TMUE_1000003374.1"/>
    <property type="gene ID" value="WBGene00298696"/>
</dbReference>